<organism evidence="1 2">
    <name type="scientific">Clitoria ternatea</name>
    <name type="common">Butterfly pea</name>
    <dbReference type="NCBI Taxonomy" id="43366"/>
    <lineage>
        <taxon>Eukaryota</taxon>
        <taxon>Viridiplantae</taxon>
        <taxon>Streptophyta</taxon>
        <taxon>Embryophyta</taxon>
        <taxon>Tracheophyta</taxon>
        <taxon>Spermatophyta</taxon>
        <taxon>Magnoliopsida</taxon>
        <taxon>eudicotyledons</taxon>
        <taxon>Gunneridae</taxon>
        <taxon>Pentapetalae</taxon>
        <taxon>rosids</taxon>
        <taxon>fabids</taxon>
        <taxon>Fabales</taxon>
        <taxon>Fabaceae</taxon>
        <taxon>Papilionoideae</taxon>
        <taxon>50 kb inversion clade</taxon>
        <taxon>NPAAA clade</taxon>
        <taxon>indigoferoid/millettioid clade</taxon>
        <taxon>Phaseoleae</taxon>
        <taxon>Clitoria</taxon>
    </lineage>
</organism>
<comment type="caution">
    <text evidence="1">The sequence shown here is derived from an EMBL/GenBank/DDBJ whole genome shotgun (WGS) entry which is preliminary data.</text>
</comment>
<dbReference type="Proteomes" id="UP001359559">
    <property type="component" value="Unassembled WGS sequence"/>
</dbReference>
<evidence type="ECO:0000313" key="2">
    <source>
        <dbReference type="Proteomes" id="UP001359559"/>
    </source>
</evidence>
<evidence type="ECO:0000313" key="1">
    <source>
        <dbReference type="EMBL" id="KAK7262581.1"/>
    </source>
</evidence>
<accession>A0AAN9ESK0</accession>
<protein>
    <submittedName>
        <fullName evidence="1">Uncharacterized protein</fullName>
    </submittedName>
</protein>
<proteinExistence type="predicted"/>
<gene>
    <name evidence="1" type="ORF">RJT34_30155</name>
</gene>
<sequence length="80" mass="9098">MEKDKTSTELRWKVSTLCGVTSDVLDFVTLEPLVSKEATLVLVLQMETTLVRMLLMEATRVNHQPLEIMFIIQLPSCCKT</sequence>
<keyword evidence="2" id="KW-1185">Reference proteome</keyword>
<reference evidence="1 2" key="1">
    <citation type="submission" date="2024-01" db="EMBL/GenBank/DDBJ databases">
        <title>The genomes of 5 underutilized Papilionoideae crops provide insights into root nodulation and disease resistance.</title>
        <authorList>
            <person name="Yuan L."/>
        </authorList>
    </citation>
    <scope>NUCLEOTIDE SEQUENCE [LARGE SCALE GENOMIC DNA]</scope>
    <source>
        <strain evidence="1">LY-2023</strain>
        <tissue evidence="1">Leaf</tissue>
    </source>
</reference>
<dbReference type="AlphaFoldDB" id="A0AAN9ESK0"/>
<dbReference type="EMBL" id="JAYKXN010000008">
    <property type="protein sequence ID" value="KAK7262581.1"/>
    <property type="molecule type" value="Genomic_DNA"/>
</dbReference>
<name>A0AAN9ESK0_CLITE</name>